<keyword evidence="1" id="KW-0862">Zinc</keyword>
<dbReference type="PANTHER" id="PTHR47035:SF3">
    <property type="entry name" value="OS11G0150450 PROTEIN"/>
    <property type="match status" value="1"/>
</dbReference>
<dbReference type="Pfam" id="PF13639">
    <property type="entry name" value="zf-RING_2"/>
    <property type="match status" value="1"/>
</dbReference>
<gene>
    <name evidence="4" type="ORF">ACH5RR_020628</name>
</gene>
<evidence type="ECO:0000313" key="4">
    <source>
        <dbReference type="EMBL" id="KAL3518039.1"/>
    </source>
</evidence>
<dbReference type="InterPro" id="IPR001841">
    <property type="entry name" value="Znf_RING"/>
</dbReference>
<name>A0ABD2ZEZ8_9GENT</name>
<feature type="domain" description="RING-type" evidence="3">
    <location>
        <begin position="111"/>
        <end position="153"/>
    </location>
</feature>
<organism evidence="4 5">
    <name type="scientific">Cinchona calisaya</name>
    <dbReference type="NCBI Taxonomy" id="153742"/>
    <lineage>
        <taxon>Eukaryota</taxon>
        <taxon>Viridiplantae</taxon>
        <taxon>Streptophyta</taxon>
        <taxon>Embryophyta</taxon>
        <taxon>Tracheophyta</taxon>
        <taxon>Spermatophyta</taxon>
        <taxon>Magnoliopsida</taxon>
        <taxon>eudicotyledons</taxon>
        <taxon>Gunneridae</taxon>
        <taxon>Pentapetalae</taxon>
        <taxon>asterids</taxon>
        <taxon>lamiids</taxon>
        <taxon>Gentianales</taxon>
        <taxon>Rubiaceae</taxon>
        <taxon>Cinchonoideae</taxon>
        <taxon>Cinchoneae</taxon>
        <taxon>Cinchona</taxon>
    </lineage>
</organism>
<keyword evidence="5" id="KW-1185">Reference proteome</keyword>
<accession>A0ABD2ZEZ8</accession>
<dbReference type="GO" id="GO:0008270">
    <property type="term" value="F:zinc ion binding"/>
    <property type="evidence" value="ECO:0007669"/>
    <property type="project" value="UniProtKB-KW"/>
</dbReference>
<dbReference type="Gene3D" id="3.30.40.10">
    <property type="entry name" value="Zinc/RING finger domain, C3HC4 (zinc finger)"/>
    <property type="match status" value="1"/>
</dbReference>
<evidence type="ECO:0000313" key="5">
    <source>
        <dbReference type="Proteomes" id="UP001630127"/>
    </source>
</evidence>
<dbReference type="PROSITE" id="PS50089">
    <property type="entry name" value="ZF_RING_2"/>
    <property type="match status" value="1"/>
</dbReference>
<keyword evidence="1" id="KW-0863">Zinc-finger</keyword>
<dbReference type="InterPro" id="IPR053070">
    <property type="entry name" value="RING-type_E3_ubiquitin-ligase"/>
</dbReference>
<dbReference type="CDD" id="cd16461">
    <property type="entry name" value="RING-H2_EL5-like"/>
    <property type="match status" value="1"/>
</dbReference>
<proteinExistence type="predicted"/>
<dbReference type="AlphaFoldDB" id="A0ABD2ZEZ8"/>
<feature type="transmembrane region" description="Helical" evidence="2">
    <location>
        <begin position="20"/>
        <end position="41"/>
    </location>
</feature>
<dbReference type="Proteomes" id="UP001630127">
    <property type="component" value="Unassembled WGS sequence"/>
</dbReference>
<comment type="caution">
    <text evidence="4">The sequence shown here is derived from an EMBL/GenBank/DDBJ whole genome shotgun (WGS) entry which is preliminary data.</text>
</comment>
<evidence type="ECO:0000259" key="3">
    <source>
        <dbReference type="PROSITE" id="PS50089"/>
    </source>
</evidence>
<keyword evidence="2" id="KW-0472">Membrane</keyword>
<dbReference type="PANTHER" id="PTHR47035">
    <property type="entry name" value="OS11G0150450 PROTEIN"/>
    <property type="match status" value="1"/>
</dbReference>
<keyword evidence="2" id="KW-1133">Transmembrane helix</keyword>
<dbReference type="SMART" id="SM00184">
    <property type="entry name" value="RING"/>
    <property type="match status" value="1"/>
</dbReference>
<dbReference type="SUPFAM" id="SSF57850">
    <property type="entry name" value="RING/U-box"/>
    <property type="match status" value="1"/>
</dbReference>
<evidence type="ECO:0000256" key="2">
    <source>
        <dbReference type="SAM" id="Phobius"/>
    </source>
</evidence>
<dbReference type="EMBL" id="JBJUIK010000009">
    <property type="protein sequence ID" value="KAL3518039.1"/>
    <property type="molecule type" value="Genomic_DNA"/>
</dbReference>
<dbReference type="InterPro" id="IPR013083">
    <property type="entry name" value="Znf_RING/FYVE/PHD"/>
</dbReference>
<evidence type="ECO:0000256" key="1">
    <source>
        <dbReference type="PROSITE-ProRule" id="PRU00175"/>
    </source>
</evidence>
<protein>
    <recommendedName>
        <fullName evidence="3">RING-type domain-containing protein</fullName>
    </recommendedName>
</protein>
<sequence length="165" mass="18662">MAFYHFQTSHWNLSDLRGHTLSISVVLLTFFSFLFIAFLFFRLVCYRERRFPDAMATNLTMNSHHTIAIPAQPLGLDANTIKNLPMFVHRSNVCSGDDGTSINSNFKESDCSICLGLYEDEEMVKVMPDCLHTFHSDCVDKWLRNRSTCPLCRLALDSSAASAVA</sequence>
<reference evidence="4 5" key="1">
    <citation type="submission" date="2024-11" db="EMBL/GenBank/DDBJ databases">
        <title>A near-complete genome assembly of Cinchona calisaya.</title>
        <authorList>
            <person name="Lian D.C."/>
            <person name="Zhao X.W."/>
            <person name="Wei L."/>
        </authorList>
    </citation>
    <scope>NUCLEOTIDE SEQUENCE [LARGE SCALE GENOMIC DNA]</scope>
    <source>
        <tissue evidence="4">Nenye</tissue>
    </source>
</reference>
<keyword evidence="1" id="KW-0479">Metal-binding</keyword>
<keyword evidence="2" id="KW-0812">Transmembrane</keyword>